<dbReference type="InterPro" id="IPR015867">
    <property type="entry name" value="N-reg_PII/ATP_PRibTrfase_C"/>
</dbReference>
<dbReference type="InterPro" id="IPR019264">
    <property type="entry name" value="DUF2179"/>
</dbReference>
<evidence type="ECO:0000313" key="8">
    <source>
        <dbReference type="EMBL" id="ART97510.1"/>
    </source>
</evidence>
<dbReference type="eggNOG" id="COG1284">
    <property type="taxonomic scope" value="Bacteria"/>
</dbReference>
<dbReference type="GeneID" id="48924835"/>
<keyword evidence="4 6" id="KW-1133">Transmembrane helix</keyword>
<dbReference type="Proteomes" id="UP000663932">
    <property type="component" value="Chromosome"/>
</dbReference>
<dbReference type="Pfam" id="PF02588">
    <property type="entry name" value="YitT_membrane"/>
    <property type="match status" value="1"/>
</dbReference>
<evidence type="ECO:0000313" key="15">
    <source>
        <dbReference type="Proteomes" id="UP000316012"/>
    </source>
</evidence>
<keyword evidence="2" id="KW-1003">Cell membrane</keyword>
<dbReference type="RefSeq" id="WP_003647178.1">
    <property type="nucleotide sequence ID" value="NZ_CABOGQ010000001.1"/>
</dbReference>
<dbReference type="Proteomes" id="UP000195798">
    <property type="component" value="Chromosome"/>
</dbReference>
<dbReference type="STRING" id="324831.LGAS_1124"/>
<keyword evidence="15" id="KW-1185">Reference proteome</keyword>
<feature type="transmembrane region" description="Helical" evidence="6">
    <location>
        <begin position="62"/>
        <end position="82"/>
    </location>
</feature>
<evidence type="ECO:0000256" key="1">
    <source>
        <dbReference type="ARBA" id="ARBA00004651"/>
    </source>
</evidence>
<evidence type="ECO:0000256" key="4">
    <source>
        <dbReference type="ARBA" id="ARBA00022989"/>
    </source>
</evidence>
<sequence length="292" mass="32756">MSQLEKLSRRHYLISKLSAAFLYALAVAVALNFFWGPGKIYASGITGFAQIIQSVSERFMPFTLSTSVMYFVLNIPLFILGWCKIGHRFTIFTIIAVLLGSIMMRVIAPIKITYDPIICALFGGVINGVGTGIALKSGISTGGLDVLGIILRKKTGKSFGQINIFFNLIIVICAGFVFGWTRALYTALNIFVNGRVIDAVYTQHQKMQVFIVTEHPKHIIEGIQRKMHRGITIFHDVEGAYSHTEKTVLMTIIDRYDMFDIYNIVIQSDPYAFMSVSEVDKVYGRFKEQKPV</sequence>
<evidence type="ECO:0000313" key="13">
    <source>
        <dbReference type="Proteomes" id="UP000195798"/>
    </source>
</evidence>
<dbReference type="OMA" id="FILAWFK"/>
<feature type="domain" description="DUF2179" evidence="7">
    <location>
        <begin position="229"/>
        <end position="284"/>
    </location>
</feature>
<evidence type="ECO:0000313" key="11">
    <source>
        <dbReference type="EMBL" id="QTD66508.1"/>
    </source>
</evidence>
<evidence type="ECO:0000313" key="9">
    <source>
        <dbReference type="EMBL" id="KAB1951329.1"/>
    </source>
</evidence>
<evidence type="ECO:0000259" key="7">
    <source>
        <dbReference type="Pfam" id="PF10035"/>
    </source>
</evidence>
<dbReference type="GO" id="GO:0005886">
    <property type="term" value="C:plasma membrane"/>
    <property type="evidence" value="ECO:0007669"/>
    <property type="project" value="UniProtKB-SubCell"/>
</dbReference>
<feature type="transmembrane region" description="Helical" evidence="6">
    <location>
        <begin position="114"/>
        <end position="135"/>
    </location>
</feature>
<reference evidence="11" key="5">
    <citation type="submission" date="2021-03" db="EMBL/GenBank/DDBJ databases">
        <title>Whole genome sequence of Lactobacillus gasseri HL75.</title>
        <authorList>
            <person name="Kim J.-M."/>
            <person name="Chung S.H."/>
            <person name="Kim J.-S."/>
        </authorList>
    </citation>
    <scope>NUCLEOTIDE SEQUENCE</scope>
    <source>
        <strain evidence="11">HL75</strain>
    </source>
</reference>
<name>A0A133PCH9_LACGS</name>
<dbReference type="PANTHER" id="PTHR33545">
    <property type="entry name" value="UPF0750 MEMBRANE PROTEIN YITT-RELATED"/>
    <property type="match status" value="1"/>
</dbReference>
<dbReference type="PANTHER" id="PTHR33545:SF5">
    <property type="entry name" value="UPF0750 MEMBRANE PROTEIN YITT"/>
    <property type="match status" value="1"/>
</dbReference>
<protein>
    <submittedName>
        <fullName evidence="10">YitT family protein</fullName>
    </submittedName>
</protein>
<keyword evidence="3 6" id="KW-0812">Transmembrane</keyword>
<evidence type="ECO:0000256" key="2">
    <source>
        <dbReference type="ARBA" id="ARBA00022475"/>
    </source>
</evidence>
<dbReference type="Proteomes" id="UP000460112">
    <property type="component" value="Unassembled WGS sequence"/>
</dbReference>
<gene>
    <name evidence="8" type="ORF">CCE30_00600</name>
    <name evidence="10" type="ORF">CYJ86_02195</name>
    <name evidence="9" type="ORF">F8244_02180</name>
    <name evidence="12" type="ORF">FIPPAONL_00754</name>
    <name evidence="11" type="ORF">J3E67_000842</name>
</gene>
<feature type="transmembrane region" description="Helical" evidence="6">
    <location>
        <begin position="12"/>
        <end position="35"/>
    </location>
</feature>
<dbReference type="PIRSF" id="PIRSF006483">
    <property type="entry name" value="Membrane_protein_YitT"/>
    <property type="match status" value="1"/>
</dbReference>
<reference evidence="12 15" key="3">
    <citation type="submission" date="2019-04" db="EMBL/GenBank/DDBJ databases">
        <title>Lactobacillus gasseri 7171 assembly.</title>
        <authorList>
            <person name="Joris B.R."/>
            <person name="Giguere D."/>
        </authorList>
    </citation>
    <scope>NUCLEOTIDE SEQUENCE [LARGE SCALE GENOMIC DNA]</scope>
    <source>
        <strain evidence="12 15">7171</strain>
    </source>
</reference>
<dbReference type="EMBL" id="WBOA01000001">
    <property type="protein sequence ID" value="KAB1951329.1"/>
    <property type="molecule type" value="Genomic_DNA"/>
</dbReference>
<organism evidence="10 14">
    <name type="scientific">Lactobacillus gasseri</name>
    <dbReference type="NCBI Taxonomy" id="1596"/>
    <lineage>
        <taxon>Bacteria</taxon>
        <taxon>Bacillati</taxon>
        <taxon>Bacillota</taxon>
        <taxon>Bacilli</taxon>
        <taxon>Lactobacillales</taxon>
        <taxon>Lactobacillaceae</taxon>
        <taxon>Lactobacillus</taxon>
    </lineage>
</organism>
<dbReference type="EMBL" id="SRMD01000069">
    <property type="protein sequence ID" value="TQW15543.1"/>
    <property type="molecule type" value="Genomic_DNA"/>
</dbReference>
<dbReference type="Proteomes" id="UP000316012">
    <property type="component" value="Unassembled WGS sequence"/>
</dbReference>
<evidence type="ECO:0000313" key="10">
    <source>
        <dbReference type="EMBL" id="PKZ91314.1"/>
    </source>
</evidence>
<evidence type="ECO:0000256" key="3">
    <source>
        <dbReference type="ARBA" id="ARBA00022692"/>
    </source>
</evidence>
<dbReference type="EMBL" id="PKKC01000001">
    <property type="protein sequence ID" value="PKZ91314.1"/>
    <property type="molecule type" value="Genomic_DNA"/>
</dbReference>
<reference evidence="9 16" key="4">
    <citation type="submission" date="2019-09" db="EMBL/GenBank/DDBJ databases">
        <title>Investigation of probiotic properties of different lactic acid bacteria.</title>
        <authorList>
            <person name="Jaomanjaka F."/>
            <person name="Blanc P."/>
        </authorList>
    </citation>
    <scope>NUCLEOTIDE SEQUENCE [LARGE SCALE GENOMIC DNA]</scope>
    <source>
        <strain evidence="9 16">BIO6369</strain>
    </source>
</reference>
<dbReference type="CDD" id="cd16380">
    <property type="entry name" value="YitT_C"/>
    <property type="match status" value="1"/>
</dbReference>
<dbReference type="InterPro" id="IPR003740">
    <property type="entry name" value="YitT"/>
</dbReference>
<reference evidence="8 13" key="1">
    <citation type="submission" date="2017-05" db="EMBL/GenBank/DDBJ databases">
        <authorList>
            <person name="Oh N.-S."/>
        </authorList>
    </citation>
    <scope>NUCLEOTIDE SEQUENCE [LARGE SCALE GENOMIC DNA]</scope>
    <source>
        <strain evidence="8 13">4M13</strain>
    </source>
</reference>
<comment type="subcellular location">
    <subcellularLocation>
        <location evidence="1">Cell membrane</location>
        <topology evidence="1">Multi-pass membrane protein</topology>
    </subcellularLocation>
</comment>
<evidence type="ECO:0000256" key="5">
    <source>
        <dbReference type="ARBA" id="ARBA00023136"/>
    </source>
</evidence>
<dbReference type="Gene3D" id="3.30.70.120">
    <property type="match status" value="1"/>
</dbReference>
<feature type="transmembrane region" description="Helical" evidence="6">
    <location>
        <begin position="89"/>
        <end position="108"/>
    </location>
</feature>
<dbReference type="EMBL" id="CP071801">
    <property type="protein sequence ID" value="QTD66508.1"/>
    <property type="molecule type" value="Genomic_DNA"/>
</dbReference>
<evidence type="ECO:0000313" key="16">
    <source>
        <dbReference type="Proteomes" id="UP000460112"/>
    </source>
</evidence>
<dbReference type="OrthoDB" id="2417289at2"/>
<dbReference type="Pfam" id="PF10035">
    <property type="entry name" value="DUF2179"/>
    <property type="match status" value="1"/>
</dbReference>
<proteinExistence type="predicted"/>
<evidence type="ECO:0000313" key="12">
    <source>
        <dbReference type="EMBL" id="TQW15543.1"/>
    </source>
</evidence>
<dbReference type="EMBL" id="CP021427">
    <property type="protein sequence ID" value="ART97510.1"/>
    <property type="molecule type" value="Genomic_DNA"/>
</dbReference>
<dbReference type="InterPro" id="IPR051461">
    <property type="entry name" value="UPF0750_membrane"/>
</dbReference>
<dbReference type="AlphaFoldDB" id="A0A133PCH9"/>
<reference evidence="10 14" key="2">
    <citation type="submission" date="2017-12" db="EMBL/GenBank/DDBJ databases">
        <title>Phylogenetic diversity of female urinary microbiome.</title>
        <authorList>
            <person name="Thomas-White K."/>
            <person name="Wolfe A.J."/>
        </authorList>
    </citation>
    <scope>NUCLEOTIDE SEQUENCE [LARGE SCALE GENOMIC DNA]</scope>
    <source>
        <strain evidence="10 14">UMB0099</strain>
    </source>
</reference>
<feature type="transmembrane region" description="Helical" evidence="6">
    <location>
        <begin position="162"/>
        <end position="180"/>
    </location>
</feature>
<accession>A0A133PCH9</accession>
<dbReference type="Proteomes" id="UP000234740">
    <property type="component" value="Unassembled WGS sequence"/>
</dbReference>
<evidence type="ECO:0000256" key="6">
    <source>
        <dbReference type="SAM" id="Phobius"/>
    </source>
</evidence>
<evidence type="ECO:0000313" key="14">
    <source>
        <dbReference type="Proteomes" id="UP000234740"/>
    </source>
</evidence>
<keyword evidence="5 6" id="KW-0472">Membrane</keyword>